<dbReference type="GO" id="GO:0051536">
    <property type="term" value="F:iron-sulfur cluster binding"/>
    <property type="evidence" value="ECO:0007669"/>
    <property type="project" value="InterPro"/>
</dbReference>
<dbReference type="PANTHER" id="PTHR10093">
    <property type="entry name" value="IRON-SULFUR CLUSTER ASSEMBLY ENZYME NIFU HOMOLOG"/>
    <property type="match status" value="1"/>
</dbReference>
<sequence>MTEQSPAALYQTVVIEHNRSPRNFRVVEPCSHAATGRNPVCGDTVILLLRVDDHGRIADVGFQGDSCAVTTASASLLTVNLLGQTVDDALELARSVEIMISQGDRVADSAPGRDDLNVLADVRHFPGRCNCARLPWMTLQTMLGEQADPVAKQSAAALQVTVDR</sequence>
<dbReference type="RefSeq" id="WP_253477580.1">
    <property type="nucleotide sequence ID" value="NZ_JALJXV010000004.1"/>
</dbReference>
<reference evidence="2" key="1">
    <citation type="submission" date="2022-03" db="EMBL/GenBank/DDBJ databases">
        <title>Genomic Encyclopedia of Type Strains, Phase III (KMG-III): the genomes of soil and plant-associated and newly described type strains.</title>
        <authorList>
            <person name="Whitman W."/>
        </authorList>
    </citation>
    <scope>NUCLEOTIDE SEQUENCE</scope>
    <source>
        <strain evidence="2">ANL 6-2</strain>
    </source>
</reference>
<dbReference type="GO" id="GO:0005506">
    <property type="term" value="F:iron ion binding"/>
    <property type="evidence" value="ECO:0007669"/>
    <property type="project" value="InterPro"/>
</dbReference>
<dbReference type="SUPFAM" id="SSF82649">
    <property type="entry name" value="SufE/NifU"/>
    <property type="match status" value="1"/>
</dbReference>
<protein>
    <submittedName>
        <fullName evidence="2">Nitrogen fixation NifU-like protein</fullName>
    </submittedName>
</protein>
<dbReference type="AlphaFoldDB" id="A0AAE3G3W9"/>
<gene>
    <name evidence="2" type="ORF">J2T57_002080</name>
</gene>
<name>A0AAE3G3W9_9GAMM</name>
<evidence type="ECO:0000259" key="1">
    <source>
        <dbReference type="Pfam" id="PF01592"/>
    </source>
</evidence>
<dbReference type="Pfam" id="PF01592">
    <property type="entry name" value="NifU_N"/>
    <property type="match status" value="1"/>
</dbReference>
<dbReference type="EMBL" id="JALJXV010000004">
    <property type="protein sequence ID" value="MCP1674942.1"/>
    <property type="molecule type" value="Genomic_DNA"/>
</dbReference>
<organism evidence="2 3">
    <name type="scientific">Natronocella acetinitrilica</name>
    <dbReference type="NCBI Taxonomy" id="414046"/>
    <lineage>
        <taxon>Bacteria</taxon>
        <taxon>Pseudomonadati</taxon>
        <taxon>Pseudomonadota</taxon>
        <taxon>Gammaproteobacteria</taxon>
        <taxon>Chromatiales</taxon>
        <taxon>Ectothiorhodospiraceae</taxon>
        <taxon>Natronocella</taxon>
    </lineage>
</organism>
<dbReference type="CDD" id="cd06664">
    <property type="entry name" value="IscU_like"/>
    <property type="match status" value="1"/>
</dbReference>
<dbReference type="Gene3D" id="3.90.1010.10">
    <property type="match status" value="1"/>
</dbReference>
<keyword evidence="3" id="KW-1185">Reference proteome</keyword>
<evidence type="ECO:0000313" key="2">
    <source>
        <dbReference type="EMBL" id="MCP1674942.1"/>
    </source>
</evidence>
<dbReference type="NCBIfam" id="TIGR01994">
    <property type="entry name" value="SUF_scaf_2"/>
    <property type="match status" value="1"/>
</dbReference>
<dbReference type="InterPro" id="IPR002871">
    <property type="entry name" value="NIF_FeS_clus_asmbl_NifU_N"/>
</dbReference>
<feature type="domain" description="NIF system FeS cluster assembly NifU N-terminal" evidence="1">
    <location>
        <begin position="10"/>
        <end position="95"/>
    </location>
</feature>
<proteinExistence type="predicted"/>
<comment type="caution">
    <text evidence="2">The sequence shown here is derived from an EMBL/GenBank/DDBJ whole genome shotgun (WGS) entry which is preliminary data.</text>
</comment>
<dbReference type="GO" id="GO:0016226">
    <property type="term" value="P:iron-sulfur cluster assembly"/>
    <property type="evidence" value="ECO:0007669"/>
    <property type="project" value="InterPro"/>
</dbReference>
<accession>A0AAE3G3W9</accession>
<dbReference type="Proteomes" id="UP001205843">
    <property type="component" value="Unassembled WGS sequence"/>
</dbReference>
<evidence type="ECO:0000313" key="3">
    <source>
        <dbReference type="Proteomes" id="UP001205843"/>
    </source>
</evidence>